<evidence type="ECO:0000313" key="3">
    <source>
        <dbReference type="Proteomes" id="UP000244336"/>
    </source>
</evidence>
<keyword evidence="3" id="KW-1185">Reference proteome</keyword>
<proteinExistence type="predicted"/>
<gene>
    <name evidence="2" type="ORF">GQ55_8G116200</name>
</gene>
<feature type="region of interest" description="Disordered" evidence="1">
    <location>
        <begin position="110"/>
        <end position="151"/>
    </location>
</feature>
<dbReference type="AlphaFoldDB" id="A0A2T7CMM9"/>
<reference evidence="2 3" key="1">
    <citation type="submission" date="2018-04" db="EMBL/GenBank/DDBJ databases">
        <title>WGS assembly of Panicum hallii var. hallii HAL2.</title>
        <authorList>
            <person name="Lovell J."/>
            <person name="Jenkins J."/>
            <person name="Lowry D."/>
            <person name="Mamidi S."/>
            <person name="Sreedasyam A."/>
            <person name="Weng X."/>
            <person name="Barry K."/>
            <person name="Bonette J."/>
            <person name="Campitelli B."/>
            <person name="Daum C."/>
            <person name="Gordon S."/>
            <person name="Gould B."/>
            <person name="Lipzen A."/>
            <person name="MacQueen A."/>
            <person name="Palacio-Mejia J."/>
            <person name="Plott C."/>
            <person name="Shakirov E."/>
            <person name="Shu S."/>
            <person name="Yoshinaga Y."/>
            <person name="Zane M."/>
            <person name="Rokhsar D."/>
            <person name="Grimwood J."/>
            <person name="Schmutz J."/>
            <person name="Juenger T."/>
        </authorList>
    </citation>
    <scope>NUCLEOTIDE SEQUENCE [LARGE SCALE GENOMIC DNA]</scope>
    <source>
        <strain evidence="3">cv. HAL2</strain>
    </source>
</reference>
<accession>A0A2T7CMM9</accession>
<protein>
    <submittedName>
        <fullName evidence="2">Uncharacterized protein</fullName>
    </submittedName>
</protein>
<dbReference type="Proteomes" id="UP000244336">
    <property type="component" value="Chromosome 8"/>
</dbReference>
<evidence type="ECO:0000313" key="2">
    <source>
        <dbReference type="EMBL" id="PUZ44578.1"/>
    </source>
</evidence>
<organism evidence="2 3">
    <name type="scientific">Panicum hallii var. hallii</name>
    <dbReference type="NCBI Taxonomy" id="1504633"/>
    <lineage>
        <taxon>Eukaryota</taxon>
        <taxon>Viridiplantae</taxon>
        <taxon>Streptophyta</taxon>
        <taxon>Embryophyta</taxon>
        <taxon>Tracheophyta</taxon>
        <taxon>Spermatophyta</taxon>
        <taxon>Magnoliopsida</taxon>
        <taxon>Liliopsida</taxon>
        <taxon>Poales</taxon>
        <taxon>Poaceae</taxon>
        <taxon>PACMAD clade</taxon>
        <taxon>Panicoideae</taxon>
        <taxon>Panicodae</taxon>
        <taxon>Paniceae</taxon>
        <taxon>Panicinae</taxon>
        <taxon>Panicum</taxon>
        <taxon>Panicum sect. Panicum</taxon>
    </lineage>
</organism>
<evidence type="ECO:0000256" key="1">
    <source>
        <dbReference type="SAM" id="MobiDB-lite"/>
    </source>
</evidence>
<dbReference type="EMBL" id="CM009756">
    <property type="protein sequence ID" value="PUZ44578.1"/>
    <property type="molecule type" value="Genomic_DNA"/>
</dbReference>
<name>A0A2T7CMM9_9POAL</name>
<sequence length="168" mass="18951">MKEGRKPQVLPEEKKLQVIRDYNLWHEEAGYKVDGGSFERDEGSLQIPPEIPLHEKYQSTLPSRCLLNCPMVEKKAYLQEPKVVLKESNHLEGERCVVGTLQRRVGKDKVLSPTSAASGNGRGFRQDLKPVPIPATYPFQQGREDDGDAAETEVHKLVEGRVVKRCDT</sequence>
<dbReference type="Gramene" id="PUZ44578">
    <property type="protein sequence ID" value="PUZ44578"/>
    <property type="gene ID" value="GQ55_8G116200"/>
</dbReference>